<protein>
    <submittedName>
        <fullName evidence="1">PD-(D/E)XK nuclease family transposase</fullName>
    </submittedName>
</protein>
<proteinExistence type="predicted"/>
<name>A0A1V4IZ68_9CLOT</name>
<dbReference type="PANTHER" id="PTHR41317">
    <property type="entry name" value="PD-(D_E)XK NUCLEASE FAMILY TRANSPOSASE"/>
    <property type="match status" value="1"/>
</dbReference>
<dbReference type="Pfam" id="PF12784">
    <property type="entry name" value="PDDEXK_2"/>
    <property type="match status" value="1"/>
</dbReference>
<gene>
    <name evidence="1" type="ORF">CLORY_00750</name>
</gene>
<comment type="caution">
    <text evidence="1">The sequence shown here is derived from an EMBL/GenBank/DDBJ whole genome shotgun (WGS) entry which is preliminary data.</text>
</comment>
<evidence type="ECO:0000313" key="1">
    <source>
        <dbReference type="EMBL" id="OPJ65075.1"/>
    </source>
</evidence>
<accession>A0A1V4IZ68</accession>
<keyword evidence="2" id="KW-1185">Reference proteome</keyword>
<dbReference type="EMBL" id="MZGV01000001">
    <property type="protein sequence ID" value="OPJ65075.1"/>
    <property type="molecule type" value="Genomic_DNA"/>
</dbReference>
<dbReference type="Proteomes" id="UP000190080">
    <property type="component" value="Unassembled WGS sequence"/>
</dbReference>
<reference evidence="1 2" key="1">
    <citation type="submission" date="2017-03" db="EMBL/GenBank/DDBJ databases">
        <title>Genome sequence of Clostridium oryzae DSM 28571.</title>
        <authorList>
            <person name="Poehlein A."/>
            <person name="Daniel R."/>
        </authorList>
    </citation>
    <scope>NUCLEOTIDE SEQUENCE [LARGE SCALE GENOMIC DNA]</scope>
    <source>
        <strain evidence="1 2">DSM 28571</strain>
    </source>
</reference>
<dbReference type="RefSeq" id="WP_079421597.1">
    <property type="nucleotide sequence ID" value="NZ_MZGV01000001.1"/>
</dbReference>
<dbReference type="STRING" id="1450648.CLORY_00750"/>
<dbReference type="InterPro" id="IPR010106">
    <property type="entry name" value="RpnA"/>
</dbReference>
<organism evidence="1 2">
    <name type="scientific">Clostridium oryzae</name>
    <dbReference type="NCBI Taxonomy" id="1450648"/>
    <lineage>
        <taxon>Bacteria</taxon>
        <taxon>Bacillati</taxon>
        <taxon>Bacillota</taxon>
        <taxon>Clostridia</taxon>
        <taxon>Eubacteriales</taxon>
        <taxon>Clostridiaceae</taxon>
        <taxon>Clostridium</taxon>
    </lineage>
</organism>
<dbReference type="PANTHER" id="PTHR41317:SF1">
    <property type="entry name" value="PD-(D_E)XK NUCLEASE FAMILY TRANSPOSASE"/>
    <property type="match status" value="1"/>
</dbReference>
<evidence type="ECO:0000313" key="2">
    <source>
        <dbReference type="Proteomes" id="UP000190080"/>
    </source>
</evidence>
<dbReference type="NCBIfam" id="TIGR01784">
    <property type="entry name" value="T_den_put_tspse"/>
    <property type="match status" value="1"/>
</dbReference>
<dbReference type="OrthoDB" id="2973070at2"/>
<dbReference type="AlphaFoldDB" id="A0A1V4IZ68"/>
<sequence>MYSENEDFIMSPKNDFAFKLLFGEPKNIDLLKALLCAILKVDKDEFWDLKIINNELQRQFLEDKKGILDVHAKTKDGKEIDIEIQILPTEYMAERTLFYWSKLYNSQIKSGDSYDKLKKCITINILDFKCTPLNMIHTTYHITEDNTSYRLSQVLEIHYLELPKLEEENIEKNENETIVQWMEFISTKNKEVMEMLAERNNDIRKAYSELQVMSKDEIARMAYEAREAEIHDQKTRMETARKEGFEKGSMRRAIENAENLLKLGVNEEIVAKGTGLTIEQILEIKKKLL</sequence>